<dbReference type="EMBL" id="MFSY01000036">
    <property type="protein sequence ID" value="OGI46876.1"/>
    <property type="molecule type" value="Genomic_DNA"/>
</dbReference>
<evidence type="ECO:0000256" key="9">
    <source>
        <dbReference type="ARBA" id="ARBA00043995"/>
    </source>
</evidence>
<dbReference type="NCBIfam" id="TIGR02193">
    <property type="entry name" value="heptsyl_trn_I"/>
    <property type="match status" value="1"/>
</dbReference>
<keyword evidence="3" id="KW-1003">Cell membrane</keyword>
<keyword evidence="6 14" id="KW-0808">Transferase</keyword>
<dbReference type="CDD" id="cd03789">
    <property type="entry name" value="GT9_LPS_heptosyltransferase"/>
    <property type="match status" value="1"/>
</dbReference>
<dbReference type="GO" id="GO:0008713">
    <property type="term" value="F:ADP-heptose-lipopolysaccharide heptosyltransferase activity"/>
    <property type="evidence" value="ECO:0007669"/>
    <property type="project" value="TreeGrafter"/>
</dbReference>
<evidence type="ECO:0000256" key="2">
    <source>
        <dbReference type="ARBA" id="ARBA00004713"/>
    </source>
</evidence>
<dbReference type="Gene3D" id="3.40.50.2000">
    <property type="entry name" value="Glycogen Phosphorylase B"/>
    <property type="match status" value="2"/>
</dbReference>
<dbReference type="EC" id="2.4.99.23" evidence="10"/>
<dbReference type="STRING" id="1817764.A2637_06060"/>
<keyword evidence="7" id="KW-0448">Lipopolysaccharide biosynthesis</keyword>
<dbReference type="InterPro" id="IPR011908">
    <property type="entry name" value="LipoPS_heptosylTferase-I"/>
</dbReference>
<evidence type="ECO:0000256" key="11">
    <source>
        <dbReference type="ARBA" id="ARBA00044190"/>
    </source>
</evidence>
<keyword evidence="5" id="KW-0328">Glycosyltransferase</keyword>
<proteinExistence type="inferred from homology"/>
<comment type="pathway">
    <text evidence="2">Bacterial outer membrane biogenesis; LPS core biosynthesis.</text>
</comment>
<evidence type="ECO:0000256" key="5">
    <source>
        <dbReference type="ARBA" id="ARBA00022676"/>
    </source>
</evidence>
<keyword evidence="8" id="KW-0472">Membrane</keyword>
<dbReference type="Proteomes" id="UP000179360">
    <property type="component" value="Unassembled WGS sequence"/>
</dbReference>
<sequence length="325" mass="35549">MPRILIIKTSSLGDVIHNLPVIADIRAHLPRARIDWVVEERIAVIPALHPGVDRIITSATRRWRRSLLRPAAWRELGVFRRELRRELYDAIVDAQGLLKSALMGALARGPVHGQDRSSAREPLASRLYDRAYPVPRDWHAVTRNRYLTALACGYTPPDSPPDYGIRAPAVVPPLRGLAGDYVVCLHGTARASKLWPEDRWVSLVENLVRRGLTPVLSWGGAAEQRRSHFIADKVRDAVVPPAPALGLKELAALIAGARAVVGVDTGLVHLAVALSRPTVAIFTDTSPTLCGAFPADPSRAINLGERGVVPRPEDVLHALARLKAF</sequence>
<evidence type="ECO:0000313" key="15">
    <source>
        <dbReference type="Proteomes" id="UP000179360"/>
    </source>
</evidence>
<protein>
    <recommendedName>
        <fullName evidence="11">Lipopolysaccharide heptosyltransferase 1</fullName>
        <ecNumber evidence="10">2.4.99.23</ecNumber>
    </recommendedName>
    <alternativeName>
        <fullName evidence="12">ADP-heptose:lipopolysaccharide heptosyltransferase I</fullName>
    </alternativeName>
</protein>
<dbReference type="AlphaFoldDB" id="A0A1F6TP93"/>
<dbReference type="GO" id="GO:0005829">
    <property type="term" value="C:cytosol"/>
    <property type="evidence" value="ECO:0007669"/>
    <property type="project" value="TreeGrafter"/>
</dbReference>
<dbReference type="GO" id="GO:0009244">
    <property type="term" value="P:lipopolysaccharide core region biosynthetic process"/>
    <property type="evidence" value="ECO:0007669"/>
    <property type="project" value="InterPro"/>
</dbReference>
<evidence type="ECO:0000256" key="4">
    <source>
        <dbReference type="ARBA" id="ARBA00022519"/>
    </source>
</evidence>
<dbReference type="InterPro" id="IPR002201">
    <property type="entry name" value="Glyco_trans_9"/>
</dbReference>
<evidence type="ECO:0000256" key="3">
    <source>
        <dbReference type="ARBA" id="ARBA00022475"/>
    </source>
</evidence>
<dbReference type="Pfam" id="PF01075">
    <property type="entry name" value="Glyco_transf_9"/>
    <property type="match status" value="1"/>
</dbReference>
<evidence type="ECO:0000256" key="12">
    <source>
        <dbReference type="ARBA" id="ARBA00044330"/>
    </source>
</evidence>
<comment type="catalytic activity">
    <reaction evidence="13">
        <text>an alpha-Kdo-(2-&gt;4)-alpha-Kdo-(2-&gt;6)-lipid A + ADP-L-glycero-beta-D-manno-heptose = an L-alpha-D-Hep-(1-&gt;5)-[alpha-Kdo-(2-&gt;4)]-alpha-Kdo-(2-&gt;6)-lipid A + ADP + H(+)</text>
        <dbReference type="Rhea" id="RHEA:74067"/>
        <dbReference type="ChEBI" id="CHEBI:15378"/>
        <dbReference type="ChEBI" id="CHEBI:61506"/>
        <dbReference type="ChEBI" id="CHEBI:176431"/>
        <dbReference type="ChEBI" id="CHEBI:193068"/>
        <dbReference type="ChEBI" id="CHEBI:456216"/>
        <dbReference type="EC" id="2.4.99.23"/>
    </reaction>
</comment>
<comment type="similarity">
    <text evidence="9">Belongs to the glycosyltransferase 9 family.</text>
</comment>
<reference evidence="14 15" key="1">
    <citation type="journal article" date="2016" name="Nat. Commun.">
        <title>Thousands of microbial genomes shed light on interconnected biogeochemical processes in an aquifer system.</title>
        <authorList>
            <person name="Anantharaman K."/>
            <person name="Brown C.T."/>
            <person name="Hug L.A."/>
            <person name="Sharon I."/>
            <person name="Castelle C.J."/>
            <person name="Probst A.J."/>
            <person name="Thomas B.C."/>
            <person name="Singh A."/>
            <person name="Wilkins M.J."/>
            <person name="Karaoz U."/>
            <person name="Brodie E.L."/>
            <person name="Williams K.H."/>
            <person name="Hubbard S.S."/>
            <person name="Banfield J.F."/>
        </authorList>
    </citation>
    <scope>NUCLEOTIDE SEQUENCE [LARGE SCALE GENOMIC DNA]</scope>
</reference>
<evidence type="ECO:0000256" key="13">
    <source>
        <dbReference type="ARBA" id="ARBA00049201"/>
    </source>
</evidence>
<comment type="caution">
    <text evidence="14">The sequence shown here is derived from an EMBL/GenBank/DDBJ whole genome shotgun (WGS) entry which is preliminary data.</text>
</comment>
<dbReference type="PANTHER" id="PTHR30160:SF19">
    <property type="entry name" value="LIPOPOLYSACCHARIDE HEPTOSYLTRANSFERASE 1"/>
    <property type="match status" value="1"/>
</dbReference>
<dbReference type="InterPro" id="IPR051199">
    <property type="entry name" value="LPS_LOS_Heptosyltrfase"/>
</dbReference>
<evidence type="ECO:0000256" key="7">
    <source>
        <dbReference type="ARBA" id="ARBA00022985"/>
    </source>
</evidence>
<evidence type="ECO:0000256" key="6">
    <source>
        <dbReference type="ARBA" id="ARBA00022679"/>
    </source>
</evidence>
<dbReference type="GO" id="GO:0005886">
    <property type="term" value="C:plasma membrane"/>
    <property type="evidence" value="ECO:0007669"/>
    <property type="project" value="UniProtKB-SubCell"/>
</dbReference>
<evidence type="ECO:0000256" key="10">
    <source>
        <dbReference type="ARBA" id="ARBA00044041"/>
    </source>
</evidence>
<organism evidence="14 15">
    <name type="scientific">Candidatus Muproteobacteria bacterium RIFCSPHIGHO2_01_FULL_65_16</name>
    <dbReference type="NCBI Taxonomy" id="1817764"/>
    <lineage>
        <taxon>Bacteria</taxon>
        <taxon>Pseudomonadati</taxon>
        <taxon>Pseudomonadota</taxon>
        <taxon>Candidatus Muproteobacteria</taxon>
    </lineage>
</organism>
<keyword evidence="4" id="KW-0997">Cell inner membrane</keyword>
<evidence type="ECO:0000256" key="8">
    <source>
        <dbReference type="ARBA" id="ARBA00023136"/>
    </source>
</evidence>
<dbReference type="PANTHER" id="PTHR30160">
    <property type="entry name" value="TETRAACYLDISACCHARIDE 4'-KINASE-RELATED"/>
    <property type="match status" value="1"/>
</dbReference>
<evidence type="ECO:0000313" key="14">
    <source>
        <dbReference type="EMBL" id="OGI46876.1"/>
    </source>
</evidence>
<gene>
    <name evidence="14" type="ORF">A2637_06060</name>
</gene>
<name>A0A1F6TP93_9PROT</name>
<accession>A0A1F6TP93</accession>
<dbReference type="SUPFAM" id="SSF53756">
    <property type="entry name" value="UDP-Glycosyltransferase/glycogen phosphorylase"/>
    <property type="match status" value="1"/>
</dbReference>
<evidence type="ECO:0000256" key="1">
    <source>
        <dbReference type="ARBA" id="ARBA00004515"/>
    </source>
</evidence>
<comment type="subcellular location">
    <subcellularLocation>
        <location evidence="1">Cell inner membrane</location>
        <topology evidence="1">Peripheral membrane protein</topology>
        <orientation evidence="1">Cytoplasmic side</orientation>
    </subcellularLocation>
</comment>